<dbReference type="InterPro" id="IPR036774">
    <property type="entry name" value="ERV/ALR_sulphydryl_oxid_sf"/>
</dbReference>
<evidence type="ECO:0000256" key="6">
    <source>
        <dbReference type="ARBA" id="ARBA00023157"/>
    </source>
</evidence>
<keyword evidence="4" id="KW-0274">FAD</keyword>
<keyword evidence="7" id="KW-0472">Membrane</keyword>
<proteinExistence type="predicted"/>
<dbReference type="EC" id="1.8.3.2" evidence="2"/>
<dbReference type="GO" id="GO:0050660">
    <property type="term" value="F:flavin adenine dinucleotide binding"/>
    <property type="evidence" value="ECO:0007669"/>
    <property type="project" value="TreeGrafter"/>
</dbReference>
<dbReference type="Gene3D" id="1.20.120.310">
    <property type="entry name" value="ERV/ALR sulfhydryl oxidase domain"/>
    <property type="match status" value="1"/>
</dbReference>
<comment type="cofactor">
    <cofactor evidence="1">
        <name>FAD</name>
        <dbReference type="ChEBI" id="CHEBI:57692"/>
    </cofactor>
</comment>
<evidence type="ECO:0000256" key="4">
    <source>
        <dbReference type="ARBA" id="ARBA00022827"/>
    </source>
</evidence>
<sequence>MLPDIFNTGLNSNIWGPGAWIFLHSISLTYPNNPTENDKKMYKIFFDSLGYLLPCNECSNHYNDYLLKNPLTYEVLHNKETLTYWLYNLHNNVNHLLNKEKIEFNTFIENYKDMYLKKNIYDQYINIILLGLILIIIGIFIYKYKC</sequence>
<evidence type="ECO:0000256" key="5">
    <source>
        <dbReference type="ARBA" id="ARBA00023002"/>
    </source>
</evidence>
<evidence type="ECO:0000259" key="8">
    <source>
        <dbReference type="PROSITE" id="PS51324"/>
    </source>
</evidence>
<dbReference type="InterPro" id="IPR017905">
    <property type="entry name" value="ERV/ALR_sulphydryl_oxidase"/>
</dbReference>
<keyword evidence="6" id="KW-1015">Disulfide bond</keyword>
<dbReference type="PROSITE" id="PS51324">
    <property type="entry name" value="ERV_ALR"/>
    <property type="match status" value="1"/>
</dbReference>
<dbReference type="GO" id="GO:0016971">
    <property type="term" value="F:flavin-dependent sulfhydryl oxidase activity"/>
    <property type="evidence" value="ECO:0007669"/>
    <property type="project" value="InterPro"/>
</dbReference>
<dbReference type="GO" id="GO:0005739">
    <property type="term" value="C:mitochondrion"/>
    <property type="evidence" value="ECO:0007669"/>
    <property type="project" value="TreeGrafter"/>
</dbReference>
<keyword evidence="7" id="KW-0812">Transmembrane</keyword>
<feature type="domain" description="ERV/ALR sulfhydryl oxidase" evidence="8">
    <location>
        <begin position="8"/>
        <end position="111"/>
    </location>
</feature>
<evidence type="ECO:0000313" key="9">
    <source>
        <dbReference type="EMBL" id="QHT09080.1"/>
    </source>
</evidence>
<dbReference type="PANTHER" id="PTHR12645">
    <property type="entry name" value="ALR/ERV"/>
    <property type="match status" value="1"/>
</dbReference>
<dbReference type="SUPFAM" id="SSF69000">
    <property type="entry name" value="FAD-dependent thiol oxidase"/>
    <property type="match status" value="1"/>
</dbReference>
<keyword evidence="3" id="KW-0285">Flavoprotein</keyword>
<dbReference type="PANTHER" id="PTHR12645:SF0">
    <property type="entry name" value="FAD-LINKED SULFHYDRYL OXIDASE ALR"/>
    <property type="match status" value="1"/>
</dbReference>
<evidence type="ECO:0000256" key="3">
    <source>
        <dbReference type="ARBA" id="ARBA00022630"/>
    </source>
</evidence>
<accession>A0A6C0CYP4</accession>
<reference evidence="9" key="1">
    <citation type="journal article" date="2020" name="Nature">
        <title>Giant virus diversity and host interactions through global metagenomics.</title>
        <authorList>
            <person name="Schulz F."/>
            <person name="Roux S."/>
            <person name="Paez-Espino D."/>
            <person name="Jungbluth S."/>
            <person name="Walsh D.A."/>
            <person name="Denef V.J."/>
            <person name="McMahon K.D."/>
            <person name="Konstantinidis K.T."/>
            <person name="Eloe-Fadrosh E.A."/>
            <person name="Kyrpides N.C."/>
            <person name="Woyke T."/>
        </authorList>
    </citation>
    <scope>NUCLEOTIDE SEQUENCE</scope>
    <source>
        <strain evidence="9">GVMAG-M-3300023110-24</strain>
    </source>
</reference>
<name>A0A6C0CYP4_9ZZZZ</name>
<organism evidence="9">
    <name type="scientific">viral metagenome</name>
    <dbReference type="NCBI Taxonomy" id="1070528"/>
    <lineage>
        <taxon>unclassified sequences</taxon>
        <taxon>metagenomes</taxon>
        <taxon>organismal metagenomes</taxon>
    </lineage>
</organism>
<evidence type="ECO:0000256" key="2">
    <source>
        <dbReference type="ARBA" id="ARBA00012512"/>
    </source>
</evidence>
<evidence type="ECO:0000256" key="1">
    <source>
        <dbReference type="ARBA" id="ARBA00001974"/>
    </source>
</evidence>
<evidence type="ECO:0000256" key="7">
    <source>
        <dbReference type="SAM" id="Phobius"/>
    </source>
</evidence>
<keyword evidence="7" id="KW-1133">Transmembrane helix</keyword>
<keyword evidence="5" id="KW-0560">Oxidoreductase</keyword>
<protein>
    <recommendedName>
        <fullName evidence="2">thiol oxidase</fullName>
        <ecNumber evidence="2">1.8.3.2</ecNumber>
    </recommendedName>
</protein>
<feature type="transmembrane region" description="Helical" evidence="7">
    <location>
        <begin position="124"/>
        <end position="142"/>
    </location>
</feature>
<dbReference type="Pfam" id="PF04777">
    <property type="entry name" value="Evr1_Alr"/>
    <property type="match status" value="1"/>
</dbReference>
<dbReference type="EMBL" id="MN739508">
    <property type="protein sequence ID" value="QHT09080.1"/>
    <property type="molecule type" value="Genomic_DNA"/>
</dbReference>
<dbReference type="InterPro" id="IPR039799">
    <property type="entry name" value="ALR/ERV"/>
</dbReference>
<dbReference type="AlphaFoldDB" id="A0A6C0CYP4"/>